<keyword evidence="2" id="KW-0812">Transmembrane</keyword>
<name>A0A0L9TCN7_PHAAN</name>
<dbReference type="AlphaFoldDB" id="A0A0L9TCN7"/>
<sequence>MSMNHCSSCSLGSSRGASSRGMLGSQICYCEGLAVLRVAKTAKNEGKPFWDYPNYKVSSLRCVFILGYIYLVFAKMILVGCFVQQSRNEEVGGCKFFKWASEDNIDERDTTIGWQRRKIINLEKSLLVLRFVVDLLEKGVGGVVVDFVTNEEALVNGK</sequence>
<evidence type="ECO:0000313" key="4">
    <source>
        <dbReference type="Proteomes" id="UP000053144"/>
    </source>
</evidence>
<evidence type="ECO:0000256" key="2">
    <source>
        <dbReference type="SAM" id="Phobius"/>
    </source>
</evidence>
<accession>A0A0L9TCN7</accession>
<dbReference type="Gramene" id="KOM28282">
    <property type="protein sequence ID" value="KOM28282"/>
    <property type="gene ID" value="LR48_Vigan511s010500"/>
</dbReference>
<reference evidence="4" key="1">
    <citation type="journal article" date="2015" name="Proc. Natl. Acad. Sci. U.S.A.">
        <title>Genome sequencing of adzuki bean (Vigna angularis) provides insight into high starch and low fat accumulation and domestication.</title>
        <authorList>
            <person name="Yang K."/>
            <person name="Tian Z."/>
            <person name="Chen C."/>
            <person name="Luo L."/>
            <person name="Zhao B."/>
            <person name="Wang Z."/>
            <person name="Yu L."/>
            <person name="Li Y."/>
            <person name="Sun Y."/>
            <person name="Li W."/>
            <person name="Chen Y."/>
            <person name="Li Y."/>
            <person name="Zhang Y."/>
            <person name="Ai D."/>
            <person name="Zhao J."/>
            <person name="Shang C."/>
            <person name="Ma Y."/>
            <person name="Wu B."/>
            <person name="Wang M."/>
            <person name="Gao L."/>
            <person name="Sun D."/>
            <person name="Zhang P."/>
            <person name="Guo F."/>
            <person name="Wang W."/>
            <person name="Li Y."/>
            <person name="Wang J."/>
            <person name="Varshney R.K."/>
            <person name="Wang J."/>
            <person name="Ling H.Q."/>
            <person name="Wan P."/>
        </authorList>
    </citation>
    <scope>NUCLEOTIDE SEQUENCE</scope>
    <source>
        <strain evidence="4">cv. Jingnong 6</strain>
    </source>
</reference>
<keyword evidence="2" id="KW-0472">Membrane</keyword>
<feature type="transmembrane region" description="Helical" evidence="2">
    <location>
        <begin position="58"/>
        <end position="78"/>
    </location>
</feature>
<feature type="region of interest" description="Disordered" evidence="1">
    <location>
        <begin position="1"/>
        <end position="20"/>
    </location>
</feature>
<dbReference type="Proteomes" id="UP000053144">
    <property type="component" value="Unassembled WGS sequence"/>
</dbReference>
<dbReference type="EMBL" id="KQ258419">
    <property type="protein sequence ID" value="KOM28282.1"/>
    <property type="molecule type" value="Genomic_DNA"/>
</dbReference>
<evidence type="ECO:0000256" key="1">
    <source>
        <dbReference type="SAM" id="MobiDB-lite"/>
    </source>
</evidence>
<dbReference type="PANTHER" id="PTHR33248">
    <property type="entry name" value="ZINC ION-BINDING PROTEIN"/>
    <property type="match status" value="1"/>
</dbReference>
<keyword evidence="2" id="KW-1133">Transmembrane helix</keyword>
<evidence type="ECO:0000313" key="3">
    <source>
        <dbReference type="EMBL" id="KOM28282.1"/>
    </source>
</evidence>
<organism evidence="3 4">
    <name type="scientific">Phaseolus angularis</name>
    <name type="common">Azuki bean</name>
    <name type="synonym">Vigna angularis</name>
    <dbReference type="NCBI Taxonomy" id="3914"/>
    <lineage>
        <taxon>Eukaryota</taxon>
        <taxon>Viridiplantae</taxon>
        <taxon>Streptophyta</taxon>
        <taxon>Embryophyta</taxon>
        <taxon>Tracheophyta</taxon>
        <taxon>Spermatophyta</taxon>
        <taxon>Magnoliopsida</taxon>
        <taxon>eudicotyledons</taxon>
        <taxon>Gunneridae</taxon>
        <taxon>Pentapetalae</taxon>
        <taxon>rosids</taxon>
        <taxon>fabids</taxon>
        <taxon>Fabales</taxon>
        <taxon>Fabaceae</taxon>
        <taxon>Papilionoideae</taxon>
        <taxon>50 kb inversion clade</taxon>
        <taxon>NPAAA clade</taxon>
        <taxon>indigoferoid/millettioid clade</taxon>
        <taxon>Phaseoleae</taxon>
        <taxon>Vigna</taxon>
    </lineage>
</organism>
<proteinExistence type="predicted"/>
<gene>
    <name evidence="3" type="ORF">LR48_Vigan511s010500</name>
</gene>
<protein>
    <submittedName>
        <fullName evidence="3">Uncharacterized protein</fullName>
    </submittedName>
</protein>